<feature type="transmembrane region" description="Helical" evidence="1">
    <location>
        <begin position="50"/>
        <end position="70"/>
    </location>
</feature>
<keyword evidence="1" id="KW-1133">Transmembrane helix</keyword>
<accession>A0A1W0WCP9</accession>
<dbReference type="SUPFAM" id="SSF103481">
    <property type="entry name" value="Multidrug resistance efflux transporter EmrE"/>
    <property type="match status" value="1"/>
</dbReference>
<feature type="transmembrane region" description="Helical" evidence="1">
    <location>
        <begin position="82"/>
        <end position="106"/>
    </location>
</feature>
<feature type="transmembrane region" description="Helical" evidence="1">
    <location>
        <begin position="167"/>
        <end position="189"/>
    </location>
</feature>
<dbReference type="EMBL" id="MTYJ01000133">
    <property type="protein sequence ID" value="OQV12942.1"/>
    <property type="molecule type" value="Genomic_DNA"/>
</dbReference>
<dbReference type="PANTHER" id="PTHR19346:SF4">
    <property type="entry name" value="SUGAR PHOSPHATE TRANSPORTER DOMAIN-CONTAINING PROTEIN"/>
    <property type="match status" value="1"/>
</dbReference>
<evidence type="ECO:0008006" key="4">
    <source>
        <dbReference type="Google" id="ProtNLM"/>
    </source>
</evidence>
<keyword evidence="1" id="KW-0472">Membrane</keyword>
<keyword evidence="1" id="KW-0812">Transmembrane</keyword>
<evidence type="ECO:0000313" key="3">
    <source>
        <dbReference type="Proteomes" id="UP000192578"/>
    </source>
</evidence>
<dbReference type="InterPro" id="IPR037185">
    <property type="entry name" value="EmrE-like"/>
</dbReference>
<organism evidence="2 3">
    <name type="scientific">Hypsibius exemplaris</name>
    <name type="common">Freshwater tardigrade</name>
    <dbReference type="NCBI Taxonomy" id="2072580"/>
    <lineage>
        <taxon>Eukaryota</taxon>
        <taxon>Metazoa</taxon>
        <taxon>Ecdysozoa</taxon>
        <taxon>Tardigrada</taxon>
        <taxon>Eutardigrada</taxon>
        <taxon>Parachela</taxon>
        <taxon>Hypsibioidea</taxon>
        <taxon>Hypsibiidae</taxon>
        <taxon>Hypsibius</taxon>
    </lineage>
</organism>
<evidence type="ECO:0000313" key="2">
    <source>
        <dbReference type="EMBL" id="OQV12942.1"/>
    </source>
</evidence>
<protein>
    <recommendedName>
        <fullName evidence="4">Solute carrier family 35 member F4</fullName>
    </recommendedName>
</protein>
<gene>
    <name evidence="2" type="ORF">BV898_12777</name>
</gene>
<dbReference type="InterPro" id="IPR026505">
    <property type="entry name" value="Solute_c_fam_35_mem_F3/F4"/>
</dbReference>
<name>A0A1W0WCP9_HYPEX</name>
<feature type="transmembrane region" description="Helical" evidence="1">
    <location>
        <begin position="140"/>
        <end position="161"/>
    </location>
</feature>
<dbReference type="OrthoDB" id="10062059at2759"/>
<feature type="transmembrane region" description="Helical" evidence="1">
    <location>
        <begin position="224"/>
        <end position="245"/>
    </location>
</feature>
<dbReference type="Proteomes" id="UP000192578">
    <property type="component" value="Unassembled WGS sequence"/>
</dbReference>
<comment type="caution">
    <text evidence="2">The sequence shown here is derived from an EMBL/GenBank/DDBJ whole genome shotgun (WGS) entry which is preliminary data.</text>
</comment>
<dbReference type="AlphaFoldDB" id="A0A1W0WCP9"/>
<dbReference type="PANTHER" id="PTHR19346">
    <property type="entry name" value="SUGAR PHOSPHATE TRANSPORTER DOMAIN-CONTAINING PROTEIN"/>
    <property type="match status" value="1"/>
</dbReference>
<feature type="transmembrane region" description="Helical" evidence="1">
    <location>
        <begin position="257"/>
        <end position="279"/>
    </location>
</feature>
<feature type="transmembrane region" description="Helical" evidence="1">
    <location>
        <begin position="316"/>
        <end position="337"/>
    </location>
</feature>
<reference evidence="3" key="1">
    <citation type="submission" date="2017-01" db="EMBL/GenBank/DDBJ databases">
        <title>Comparative genomics of anhydrobiosis in the tardigrade Hypsibius dujardini.</title>
        <authorList>
            <person name="Yoshida Y."/>
            <person name="Koutsovoulos G."/>
            <person name="Laetsch D."/>
            <person name="Stevens L."/>
            <person name="Kumar S."/>
            <person name="Horikawa D."/>
            <person name="Ishino K."/>
            <person name="Komine S."/>
            <person name="Tomita M."/>
            <person name="Blaxter M."/>
            <person name="Arakawa K."/>
        </authorList>
    </citation>
    <scope>NUCLEOTIDE SEQUENCE [LARGE SCALE GENOMIC DNA]</scope>
    <source>
        <strain evidence="3">Z151</strain>
    </source>
</reference>
<feature type="transmembrane region" description="Helical" evidence="1">
    <location>
        <begin position="291"/>
        <end position="311"/>
    </location>
</feature>
<sequence>MPQQKTTAEGRTEIFIVKSDTNLVPVRPVRKSEQEAAVLHANQKQSTREWIIALMLLFAHVALTTGGAQMSNMAFTDPKFKFRAPFLFVLFKTGFRSLAFPIYLLVNTVVKLARGRPLDYRRTWKRCLAVCGEDLRFRVLLVKFLPATIFNLVVQITYTLGIQNLTASLASALTPPAVATSYIMAFLFLHNRIIAMKILFVLVAFAGVAVIAEGELRAGFEQSTVIGIFSMLLSDVCLSSYQLCFKKSFPKGDLGQVSFAVSGMYVLMLIIYLPVPIILNLTGVETYDITLIPYPFLVGSWSCSAVSALVYGYGIVVAGGFFMGLSDLLILASNSGIDVLRNLPIPTSQIIGTVIISCAFLILILPDRYISVDIRQRLERWGVPLPAWTWSRPRFFQRTKATDSQVTLASREESRESMPRGASNASLPISAIGEEDILENQDLHLNAKTSEIGKI</sequence>
<feature type="transmembrane region" description="Helical" evidence="1">
    <location>
        <begin position="349"/>
        <end position="370"/>
    </location>
</feature>
<feature type="transmembrane region" description="Helical" evidence="1">
    <location>
        <begin position="194"/>
        <end position="212"/>
    </location>
</feature>
<evidence type="ECO:0000256" key="1">
    <source>
        <dbReference type="SAM" id="Phobius"/>
    </source>
</evidence>
<proteinExistence type="predicted"/>
<keyword evidence="3" id="KW-1185">Reference proteome</keyword>